<keyword evidence="3" id="KW-1185">Reference proteome</keyword>
<dbReference type="Pfam" id="PF13560">
    <property type="entry name" value="HTH_31"/>
    <property type="match status" value="1"/>
</dbReference>
<evidence type="ECO:0000313" key="2">
    <source>
        <dbReference type="EMBL" id="AHH93817.1"/>
    </source>
</evidence>
<dbReference type="AlphaFoldDB" id="W5VZ15"/>
<dbReference type="PROSITE" id="PS50943">
    <property type="entry name" value="HTH_CROC1"/>
    <property type="match status" value="1"/>
</dbReference>
<dbReference type="SMART" id="SM00530">
    <property type="entry name" value="HTH_XRE"/>
    <property type="match status" value="1"/>
</dbReference>
<dbReference type="InterPro" id="IPR001387">
    <property type="entry name" value="Cro/C1-type_HTH"/>
</dbReference>
<gene>
    <name evidence="2" type="ORF">KALB_440</name>
</gene>
<proteinExistence type="predicted"/>
<dbReference type="SUPFAM" id="SSF47413">
    <property type="entry name" value="lambda repressor-like DNA-binding domains"/>
    <property type="match status" value="1"/>
</dbReference>
<name>W5VZ15_9PSEU</name>
<protein>
    <recommendedName>
        <fullName evidence="1">HTH cro/C1-type domain-containing protein</fullName>
    </recommendedName>
</protein>
<dbReference type="HOGENOM" id="CLU_1667105_0_0_11"/>
<organism evidence="2 3">
    <name type="scientific">Kutzneria albida DSM 43870</name>
    <dbReference type="NCBI Taxonomy" id="1449976"/>
    <lineage>
        <taxon>Bacteria</taxon>
        <taxon>Bacillati</taxon>
        <taxon>Actinomycetota</taxon>
        <taxon>Actinomycetes</taxon>
        <taxon>Pseudonocardiales</taxon>
        <taxon>Pseudonocardiaceae</taxon>
        <taxon>Kutzneria</taxon>
    </lineage>
</organism>
<evidence type="ECO:0000259" key="1">
    <source>
        <dbReference type="PROSITE" id="PS50943"/>
    </source>
</evidence>
<dbReference type="InterPro" id="IPR010982">
    <property type="entry name" value="Lambda_DNA-bd_dom_sf"/>
</dbReference>
<dbReference type="Proteomes" id="UP000019225">
    <property type="component" value="Chromosome"/>
</dbReference>
<dbReference type="KEGG" id="kal:KALB_440"/>
<evidence type="ECO:0000313" key="3">
    <source>
        <dbReference type="Proteomes" id="UP000019225"/>
    </source>
</evidence>
<dbReference type="EMBL" id="CP007155">
    <property type="protein sequence ID" value="AHH93817.1"/>
    <property type="molecule type" value="Genomic_DNA"/>
</dbReference>
<dbReference type="eggNOG" id="ENOG502ZE00">
    <property type="taxonomic scope" value="Bacteria"/>
</dbReference>
<sequence length="158" mass="17357">MTGSRVEHSVVRRENTLVSVGLKGQDMRETGAAAIRLGAELRRLRLERGLSLRAMAKRVGMSAHSGLVDYERGNRIPPHDLLTSYLRELRPTDQKLVSLHRLAMSERADLRAGIAPEPPVSPIVVSPAPPRVLRVTATVLGHVARTLQGVAERITRLP</sequence>
<dbReference type="GO" id="GO:0003677">
    <property type="term" value="F:DNA binding"/>
    <property type="evidence" value="ECO:0007669"/>
    <property type="project" value="InterPro"/>
</dbReference>
<accession>W5VZ15</accession>
<reference evidence="2 3" key="1">
    <citation type="journal article" date="2014" name="BMC Genomics">
        <title>Complete genome sequence of producer of the glycopeptide antibiotic Aculeximycin Kutzneria albida DSM 43870T, a representative of minor genus of Pseudonocardiaceae.</title>
        <authorList>
            <person name="Rebets Y."/>
            <person name="Tokovenko B."/>
            <person name="Lushchyk I."/>
            <person name="Ruckert C."/>
            <person name="Zaburannyi N."/>
            <person name="Bechthold A."/>
            <person name="Kalinowski J."/>
            <person name="Luzhetskyy A."/>
        </authorList>
    </citation>
    <scope>NUCLEOTIDE SEQUENCE [LARGE SCALE GENOMIC DNA]</scope>
    <source>
        <strain evidence="2">DSM 43870</strain>
    </source>
</reference>
<dbReference type="Gene3D" id="1.10.260.40">
    <property type="entry name" value="lambda repressor-like DNA-binding domains"/>
    <property type="match status" value="1"/>
</dbReference>
<dbReference type="STRING" id="1449976.KALB_440"/>
<feature type="domain" description="HTH cro/C1-type" evidence="1">
    <location>
        <begin position="41"/>
        <end position="82"/>
    </location>
</feature>